<dbReference type="AlphaFoldDB" id="A0A0B6Z8Z3"/>
<feature type="region of interest" description="Disordered" evidence="1">
    <location>
        <begin position="40"/>
        <end position="67"/>
    </location>
</feature>
<organism evidence="2">
    <name type="scientific">Arion vulgaris</name>
    <dbReference type="NCBI Taxonomy" id="1028688"/>
    <lineage>
        <taxon>Eukaryota</taxon>
        <taxon>Metazoa</taxon>
        <taxon>Spiralia</taxon>
        <taxon>Lophotrochozoa</taxon>
        <taxon>Mollusca</taxon>
        <taxon>Gastropoda</taxon>
        <taxon>Heterobranchia</taxon>
        <taxon>Euthyneura</taxon>
        <taxon>Panpulmonata</taxon>
        <taxon>Eupulmonata</taxon>
        <taxon>Stylommatophora</taxon>
        <taxon>Helicina</taxon>
        <taxon>Arionoidea</taxon>
        <taxon>Arionidae</taxon>
        <taxon>Arion</taxon>
    </lineage>
</organism>
<reference evidence="2" key="1">
    <citation type="submission" date="2014-12" db="EMBL/GenBank/DDBJ databases">
        <title>Insight into the proteome of Arion vulgaris.</title>
        <authorList>
            <person name="Aradska J."/>
            <person name="Bulat T."/>
            <person name="Smidak R."/>
            <person name="Sarate P."/>
            <person name="Gangsoo J."/>
            <person name="Sialana F."/>
            <person name="Bilban M."/>
            <person name="Lubec G."/>
        </authorList>
    </citation>
    <scope>NUCLEOTIDE SEQUENCE</scope>
    <source>
        <tissue evidence="2">Skin</tissue>
    </source>
</reference>
<proteinExistence type="predicted"/>
<protein>
    <submittedName>
        <fullName evidence="2">Uncharacterized protein</fullName>
    </submittedName>
</protein>
<evidence type="ECO:0000256" key="1">
    <source>
        <dbReference type="SAM" id="MobiDB-lite"/>
    </source>
</evidence>
<feature type="compositionally biased region" description="Polar residues" evidence="1">
    <location>
        <begin position="40"/>
        <end position="53"/>
    </location>
</feature>
<sequence>NLVDAPCISSLVGVHDESQRSQPASTTHDAENRIQSAASLVSVSDTQSQSDKLCSSDRLHDTSATPV</sequence>
<evidence type="ECO:0000313" key="2">
    <source>
        <dbReference type="EMBL" id="CEK65074.1"/>
    </source>
</evidence>
<dbReference type="EMBL" id="HACG01018209">
    <property type="protein sequence ID" value="CEK65074.1"/>
    <property type="molecule type" value="Transcribed_RNA"/>
</dbReference>
<gene>
    <name evidence="2" type="primary">ORF53823</name>
</gene>
<accession>A0A0B6Z8Z3</accession>
<name>A0A0B6Z8Z3_9EUPU</name>
<feature type="non-terminal residue" evidence="2">
    <location>
        <position position="1"/>
    </location>
</feature>